<name>A0A4S8L224_DENBC</name>
<dbReference type="Proteomes" id="UP000297245">
    <property type="component" value="Unassembled WGS sequence"/>
</dbReference>
<accession>A0A4S8L224</accession>
<evidence type="ECO:0000313" key="1">
    <source>
        <dbReference type="EMBL" id="THU82323.1"/>
    </source>
</evidence>
<organism evidence="1 2">
    <name type="scientific">Dendrothele bispora (strain CBS 962.96)</name>
    <dbReference type="NCBI Taxonomy" id="1314807"/>
    <lineage>
        <taxon>Eukaryota</taxon>
        <taxon>Fungi</taxon>
        <taxon>Dikarya</taxon>
        <taxon>Basidiomycota</taxon>
        <taxon>Agaricomycotina</taxon>
        <taxon>Agaricomycetes</taxon>
        <taxon>Agaricomycetidae</taxon>
        <taxon>Agaricales</taxon>
        <taxon>Agaricales incertae sedis</taxon>
        <taxon>Dendrothele</taxon>
    </lineage>
</organism>
<gene>
    <name evidence="1" type="ORF">K435DRAFT_872417</name>
</gene>
<dbReference type="EMBL" id="ML179740">
    <property type="protein sequence ID" value="THU82323.1"/>
    <property type="molecule type" value="Genomic_DNA"/>
</dbReference>
<protein>
    <submittedName>
        <fullName evidence="1">Uncharacterized protein</fullName>
    </submittedName>
</protein>
<evidence type="ECO:0000313" key="2">
    <source>
        <dbReference type="Proteomes" id="UP000297245"/>
    </source>
</evidence>
<keyword evidence="2" id="KW-1185">Reference proteome</keyword>
<sequence>MQLDYSYQRHEFNQQQLLSTPSSLSASFDLCHPDIPLTAAEQNRAGTESSLNQIV</sequence>
<dbReference type="AlphaFoldDB" id="A0A4S8L224"/>
<reference evidence="1 2" key="1">
    <citation type="journal article" date="2019" name="Nat. Ecol. Evol.">
        <title>Megaphylogeny resolves global patterns of mushroom evolution.</title>
        <authorList>
            <person name="Varga T."/>
            <person name="Krizsan K."/>
            <person name="Foldi C."/>
            <person name="Dima B."/>
            <person name="Sanchez-Garcia M."/>
            <person name="Sanchez-Ramirez S."/>
            <person name="Szollosi G.J."/>
            <person name="Szarkandi J.G."/>
            <person name="Papp V."/>
            <person name="Albert L."/>
            <person name="Andreopoulos W."/>
            <person name="Angelini C."/>
            <person name="Antonin V."/>
            <person name="Barry K.W."/>
            <person name="Bougher N.L."/>
            <person name="Buchanan P."/>
            <person name="Buyck B."/>
            <person name="Bense V."/>
            <person name="Catcheside P."/>
            <person name="Chovatia M."/>
            <person name="Cooper J."/>
            <person name="Damon W."/>
            <person name="Desjardin D."/>
            <person name="Finy P."/>
            <person name="Geml J."/>
            <person name="Haridas S."/>
            <person name="Hughes K."/>
            <person name="Justo A."/>
            <person name="Karasinski D."/>
            <person name="Kautmanova I."/>
            <person name="Kiss B."/>
            <person name="Kocsube S."/>
            <person name="Kotiranta H."/>
            <person name="LaButti K.M."/>
            <person name="Lechner B.E."/>
            <person name="Liimatainen K."/>
            <person name="Lipzen A."/>
            <person name="Lukacs Z."/>
            <person name="Mihaltcheva S."/>
            <person name="Morgado L.N."/>
            <person name="Niskanen T."/>
            <person name="Noordeloos M.E."/>
            <person name="Ohm R.A."/>
            <person name="Ortiz-Santana B."/>
            <person name="Ovrebo C."/>
            <person name="Racz N."/>
            <person name="Riley R."/>
            <person name="Savchenko A."/>
            <person name="Shiryaev A."/>
            <person name="Soop K."/>
            <person name="Spirin V."/>
            <person name="Szebenyi C."/>
            <person name="Tomsovsky M."/>
            <person name="Tulloss R.E."/>
            <person name="Uehling J."/>
            <person name="Grigoriev I.V."/>
            <person name="Vagvolgyi C."/>
            <person name="Papp T."/>
            <person name="Martin F.M."/>
            <person name="Miettinen O."/>
            <person name="Hibbett D.S."/>
            <person name="Nagy L.G."/>
        </authorList>
    </citation>
    <scope>NUCLEOTIDE SEQUENCE [LARGE SCALE GENOMIC DNA]</scope>
    <source>
        <strain evidence="1 2">CBS 962.96</strain>
    </source>
</reference>
<proteinExistence type="predicted"/>